<dbReference type="AlphaFoldDB" id="A0A0N0RZA7"/>
<keyword evidence="2" id="KW-1185">Reference proteome</keyword>
<name>A0A0N0RZA7_9EURO</name>
<gene>
    <name evidence="1" type="ORF">ACN38_g3943</name>
</gene>
<protein>
    <submittedName>
        <fullName evidence="1">Uncharacterized protein</fullName>
    </submittedName>
</protein>
<evidence type="ECO:0000313" key="1">
    <source>
        <dbReference type="EMBL" id="KOS45103.1"/>
    </source>
</evidence>
<reference evidence="1 2" key="1">
    <citation type="submission" date="2015-08" db="EMBL/GenBank/DDBJ databases">
        <title>Genome sequencing of Penicillium nordicum.</title>
        <authorList>
            <person name="Nguyen H.D."/>
            <person name="Seifert K.A."/>
        </authorList>
    </citation>
    <scope>NUCLEOTIDE SEQUENCE [LARGE SCALE GENOMIC DNA]</scope>
    <source>
        <strain evidence="1 2">DAOMC 185683</strain>
    </source>
</reference>
<dbReference type="STRING" id="229535.A0A0N0RZA7"/>
<evidence type="ECO:0000313" key="2">
    <source>
        <dbReference type="Proteomes" id="UP000037696"/>
    </source>
</evidence>
<dbReference type="EMBL" id="LHQQ01000049">
    <property type="protein sequence ID" value="KOS45103.1"/>
    <property type="molecule type" value="Genomic_DNA"/>
</dbReference>
<dbReference type="Proteomes" id="UP000037696">
    <property type="component" value="Unassembled WGS sequence"/>
</dbReference>
<comment type="caution">
    <text evidence="1">The sequence shown here is derived from an EMBL/GenBank/DDBJ whole genome shotgun (WGS) entry which is preliminary data.</text>
</comment>
<sequence length="130" mass="14902">MVPREVYLPIPLRQGRPNEHDKCEVLEYLYAAALILVAAWTVPRLMNGNVRGISAATVLSRSLTTMSEELARIDALLRNSQESCEQAPKLQERIALSRELWFAVNYFYTIHFIDSIQFRFSSDSVSKIVR</sequence>
<organism evidence="1 2">
    <name type="scientific">Penicillium nordicum</name>
    <dbReference type="NCBI Taxonomy" id="229535"/>
    <lineage>
        <taxon>Eukaryota</taxon>
        <taxon>Fungi</taxon>
        <taxon>Dikarya</taxon>
        <taxon>Ascomycota</taxon>
        <taxon>Pezizomycotina</taxon>
        <taxon>Eurotiomycetes</taxon>
        <taxon>Eurotiomycetidae</taxon>
        <taxon>Eurotiales</taxon>
        <taxon>Aspergillaceae</taxon>
        <taxon>Penicillium</taxon>
    </lineage>
</organism>
<accession>A0A0N0RZA7</accession>
<proteinExistence type="predicted"/>
<feature type="non-terminal residue" evidence="1">
    <location>
        <position position="130"/>
    </location>
</feature>